<proteinExistence type="predicted"/>
<gene>
    <name evidence="1" type="ORF">TNCT_187911</name>
</gene>
<reference evidence="1" key="1">
    <citation type="submission" date="2020-07" db="EMBL/GenBank/DDBJ databases">
        <title>Multicomponent nature underlies the extraordinary mechanical properties of spider dragline silk.</title>
        <authorList>
            <person name="Kono N."/>
            <person name="Nakamura H."/>
            <person name="Mori M."/>
            <person name="Yoshida Y."/>
            <person name="Ohtoshi R."/>
            <person name="Malay A.D."/>
            <person name="Moran D.A.P."/>
            <person name="Tomita M."/>
            <person name="Numata K."/>
            <person name="Arakawa K."/>
        </authorList>
    </citation>
    <scope>NUCLEOTIDE SEQUENCE</scope>
</reference>
<organism evidence="1 2">
    <name type="scientific">Trichonephila clavata</name>
    <name type="common">Joro spider</name>
    <name type="synonym">Nephila clavata</name>
    <dbReference type="NCBI Taxonomy" id="2740835"/>
    <lineage>
        <taxon>Eukaryota</taxon>
        <taxon>Metazoa</taxon>
        <taxon>Ecdysozoa</taxon>
        <taxon>Arthropoda</taxon>
        <taxon>Chelicerata</taxon>
        <taxon>Arachnida</taxon>
        <taxon>Araneae</taxon>
        <taxon>Araneomorphae</taxon>
        <taxon>Entelegynae</taxon>
        <taxon>Araneoidea</taxon>
        <taxon>Nephilidae</taxon>
        <taxon>Trichonephila</taxon>
    </lineage>
</organism>
<comment type="caution">
    <text evidence="1">The sequence shown here is derived from an EMBL/GenBank/DDBJ whole genome shotgun (WGS) entry which is preliminary data.</text>
</comment>
<dbReference type="Proteomes" id="UP000887116">
    <property type="component" value="Unassembled WGS sequence"/>
</dbReference>
<accession>A0A8X6IHN7</accession>
<evidence type="ECO:0000313" key="2">
    <source>
        <dbReference type="Proteomes" id="UP000887116"/>
    </source>
</evidence>
<keyword evidence="2" id="KW-1185">Reference proteome</keyword>
<evidence type="ECO:0000313" key="1">
    <source>
        <dbReference type="EMBL" id="GFQ94667.1"/>
    </source>
</evidence>
<name>A0A8X6IHN7_TRICU</name>
<dbReference type="OrthoDB" id="10439513at2759"/>
<dbReference type="EMBL" id="BMAO01004449">
    <property type="protein sequence ID" value="GFQ94667.1"/>
    <property type="molecule type" value="Genomic_DNA"/>
</dbReference>
<dbReference type="AlphaFoldDB" id="A0A8X6IHN7"/>
<protein>
    <submittedName>
        <fullName evidence="1">Uncharacterized protein</fullName>
    </submittedName>
</protein>
<sequence>MWKSMTHPTGRPSSKRQSGVLTRQYRYVIGCEGGSLSRSAAVIPRVEEFSLLCFKNLGHVSRPPSPLPPAHISSGTEI</sequence>